<dbReference type="InterPro" id="IPR010106">
    <property type="entry name" value="RpnA"/>
</dbReference>
<dbReference type="NCBIfam" id="TIGR01784">
    <property type="entry name" value="T_den_put_tspse"/>
    <property type="match status" value="1"/>
</dbReference>
<dbReference type="Pfam" id="PF12784">
    <property type="entry name" value="PDDEXK_2"/>
    <property type="match status" value="1"/>
</dbReference>
<gene>
    <name evidence="1" type="ORF">ERS852450_03235</name>
</gene>
<protein>
    <submittedName>
        <fullName evidence="1">PD-(D/E)XK nuclease family transposase</fullName>
    </submittedName>
</protein>
<dbReference type="AlphaFoldDB" id="A0A174L919"/>
<evidence type="ECO:0000313" key="1">
    <source>
        <dbReference type="EMBL" id="CUP19186.1"/>
    </source>
</evidence>
<dbReference type="RefSeq" id="WP_055300061.1">
    <property type="nucleotide sequence ID" value="NZ_CYZL01000052.1"/>
</dbReference>
<name>A0A174L919_9FIRM</name>
<organism evidence="1 2">
    <name type="scientific">Anaerobutyricum hallii</name>
    <dbReference type="NCBI Taxonomy" id="39488"/>
    <lineage>
        <taxon>Bacteria</taxon>
        <taxon>Bacillati</taxon>
        <taxon>Bacillota</taxon>
        <taxon>Clostridia</taxon>
        <taxon>Lachnospirales</taxon>
        <taxon>Lachnospiraceae</taxon>
        <taxon>Anaerobutyricum</taxon>
    </lineage>
</organism>
<proteinExistence type="predicted"/>
<reference evidence="1 2" key="1">
    <citation type="submission" date="2015-09" db="EMBL/GenBank/DDBJ databases">
        <authorList>
            <consortium name="Pathogen Informatics"/>
        </authorList>
    </citation>
    <scope>NUCLEOTIDE SEQUENCE [LARGE SCALE GENOMIC DNA]</scope>
    <source>
        <strain evidence="1 2">2789STDY5834835</strain>
    </source>
</reference>
<evidence type="ECO:0000313" key="2">
    <source>
        <dbReference type="Proteomes" id="UP000095679"/>
    </source>
</evidence>
<accession>A0A174L919</accession>
<dbReference type="Proteomes" id="UP000095679">
    <property type="component" value="Unassembled WGS sequence"/>
</dbReference>
<sequence length="274" mass="31593">MFEKCYERYKEKIKHFTIMNDIFMRNVLKEISCTEYILQVIMNRTGLKVIDQTLQKDYKNLQGRSAILDCVAKDAENNHFNVEIQGENDGASPKRARYHCGLLDMNLLNPGDLFDSLPETYIIFITKNDVLGYNLPINHIRRRSNETGEIFEDGQHILYVNSKKQDDTELGRLMHDLHCEEADKMYSNVLSARVQQLKETEEGVNQMCQELEEIYNEGVERGEQSGFLRGEQSGELKKARETTLALLEMGMSVKQIAKAVNLSVETIQNWISEA</sequence>
<dbReference type="EMBL" id="CYZL01000052">
    <property type="protein sequence ID" value="CUP19186.1"/>
    <property type="molecule type" value="Genomic_DNA"/>
</dbReference>